<proteinExistence type="predicted"/>
<reference evidence="2" key="1">
    <citation type="submission" date="2021-06" db="EMBL/GenBank/DDBJ databases">
        <authorList>
            <person name="Hodson N. C."/>
            <person name="Mongue J. A."/>
            <person name="Jaron S. K."/>
        </authorList>
    </citation>
    <scope>NUCLEOTIDE SEQUENCE</scope>
</reference>
<evidence type="ECO:0000256" key="1">
    <source>
        <dbReference type="SAM" id="SignalP"/>
    </source>
</evidence>
<dbReference type="EMBL" id="CAJVCH010216686">
    <property type="protein sequence ID" value="CAG7731636.1"/>
    <property type="molecule type" value="Genomic_DNA"/>
</dbReference>
<feature type="chain" id="PRO_5035211399" evidence="1">
    <location>
        <begin position="24"/>
        <end position="74"/>
    </location>
</feature>
<feature type="signal peptide" evidence="1">
    <location>
        <begin position="1"/>
        <end position="23"/>
    </location>
</feature>
<gene>
    <name evidence="2" type="ORF">AFUS01_LOCUS20212</name>
</gene>
<dbReference type="AlphaFoldDB" id="A0A8J2KU51"/>
<dbReference type="Proteomes" id="UP000708208">
    <property type="component" value="Unassembled WGS sequence"/>
</dbReference>
<protein>
    <submittedName>
        <fullName evidence="2">Uncharacterized protein</fullName>
    </submittedName>
</protein>
<keyword evidence="3" id="KW-1185">Reference proteome</keyword>
<keyword evidence="1" id="KW-0732">Signal</keyword>
<name>A0A8J2KU51_9HEXA</name>
<comment type="caution">
    <text evidence="2">The sequence shown here is derived from an EMBL/GenBank/DDBJ whole genome shotgun (WGS) entry which is preliminary data.</text>
</comment>
<accession>A0A8J2KU51</accession>
<evidence type="ECO:0000313" key="2">
    <source>
        <dbReference type="EMBL" id="CAG7731636.1"/>
    </source>
</evidence>
<organism evidence="2 3">
    <name type="scientific">Allacma fusca</name>
    <dbReference type="NCBI Taxonomy" id="39272"/>
    <lineage>
        <taxon>Eukaryota</taxon>
        <taxon>Metazoa</taxon>
        <taxon>Ecdysozoa</taxon>
        <taxon>Arthropoda</taxon>
        <taxon>Hexapoda</taxon>
        <taxon>Collembola</taxon>
        <taxon>Symphypleona</taxon>
        <taxon>Sminthuridae</taxon>
        <taxon>Allacma</taxon>
    </lineage>
</organism>
<sequence length="74" mass="8013">MKYGALFLLIGLLVCISVHSSSALNSKCPQVGCSPSSCLPGQYKDQCKKDSECRKKKPKNMGMCCKMCCGNECV</sequence>
<evidence type="ECO:0000313" key="3">
    <source>
        <dbReference type="Proteomes" id="UP000708208"/>
    </source>
</evidence>